<sequence>MSDVKITSVGKTFENKDEQTSYTVFDNIDLHVKSGEFVSLLGPSGCGKSTLLNIIAGLDQASSGAVLVGDRKVTGPGVDRGVVFQEAALMPWMTVLDNVMFGIKKRYSKKEAKERAIEYLKLVHLSKFVDSYPHELSGGMKQRVSIARALAMDPEVLLMDEPFGALDEQTRSMLHKEVQYIWEQTGKTIIFVTHNIRESILLSDRIVLMGVRPGGIINVFDVPLARPRKPSDEAFAALEEKISKQLAGEIEKVMKEEMGDDYHSQKATLLYSSHRDMGDHI</sequence>
<evidence type="ECO:0000256" key="3">
    <source>
        <dbReference type="ARBA" id="ARBA00022840"/>
    </source>
</evidence>
<dbReference type="GO" id="GO:0016887">
    <property type="term" value="F:ATP hydrolysis activity"/>
    <property type="evidence" value="ECO:0007669"/>
    <property type="project" value="InterPro"/>
</dbReference>
<keyword evidence="4" id="KW-1278">Translocase</keyword>
<dbReference type="InterPro" id="IPR003439">
    <property type="entry name" value="ABC_transporter-like_ATP-bd"/>
</dbReference>
<dbReference type="RefSeq" id="WP_034625263.1">
    <property type="nucleotide sequence ID" value="NZ_JRJU01000001.1"/>
</dbReference>
<name>A0A0B0IL38_9BACI</name>
<dbReference type="CDD" id="cd03293">
    <property type="entry name" value="ABC_NrtD_SsuB_transporters"/>
    <property type="match status" value="1"/>
</dbReference>
<proteinExistence type="predicted"/>
<dbReference type="STRING" id="333138.LQ50_01660"/>
<evidence type="ECO:0000313" key="7">
    <source>
        <dbReference type="Proteomes" id="UP000030832"/>
    </source>
</evidence>
<keyword evidence="7" id="KW-1185">Reference proteome</keyword>
<dbReference type="OrthoDB" id="9802264at2"/>
<dbReference type="PANTHER" id="PTHR42788:SF13">
    <property type="entry name" value="ALIPHATIC SULFONATES IMPORT ATP-BINDING PROTEIN SSUB"/>
    <property type="match status" value="1"/>
</dbReference>
<protein>
    <submittedName>
        <fullName evidence="6">Sugar ABC transporter ATPase</fullName>
    </submittedName>
</protein>
<dbReference type="Gene3D" id="3.40.50.300">
    <property type="entry name" value="P-loop containing nucleotide triphosphate hydrolases"/>
    <property type="match status" value="1"/>
</dbReference>
<comment type="caution">
    <text evidence="6">The sequence shown here is derived from an EMBL/GenBank/DDBJ whole genome shotgun (WGS) entry which is preliminary data.</text>
</comment>
<evidence type="ECO:0000256" key="1">
    <source>
        <dbReference type="ARBA" id="ARBA00022448"/>
    </source>
</evidence>
<dbReference type="InterPro" id="IPR027417">
    <property type="entry name" value="P-loop_NTPase"/>
</dbReference>
<dbReference type="PROSITE" id="PS00211">
    <property type="entry name" value="ABC_TRANSPORTER_1"/>
    <property type="match status" value="1"/>
</dbReference>
<dbReference type="GO" id="GO:0005524">
    <property type="term" value="F:ATP binding"/>
    <property type="evidence" value="ECO:0007669"/>
    <property type="project" value="UniProtKB-KW"/>
</dbReference>
<dbReference type="InterPro" id="IPR017871">
    <property type="entry name" value="ABC_transporter-like_CS"/>
</dbReference>
<dbReference type="PANTHER" id="PTHR42788">
    <property type="entry name" value="TAURINE IMPORT ATP-BINDING PROTEIN-RELATED"/>
    <property type="match status" value="1"/>
</dbReference>
<dbReference type="AlphaFoldDB" id="A0A0B0IL38"/>
<dbReference type="InterPro" id="IPR050166">
    <property type="entry name" value="ABC_transporter_ATP-bind"/>
</dbReference>
<dbReference type="Pfam" id="PF00005">
    <property type="entry name" value="ABC_tran"/>
    <property type="match status" value="1"/>
</dbReference>
<dbReference type="SUPFAM" id="SSF52540">
    <property type="entry name" value="P-loop containing nucleoside triphosphate hydrolases"/>
    <property type="match status" value="1"/>
</dbReference>
<dbReference type="SMART" id="SM00382">
    <property type="entry name" value="AAA"/>
    <property type="match status" value="1"/>
</dbReference>
<dbReference type="PROSITE" id="PS50893">
    <property type="entry name" value="ABC_TRANSPORTER_2"/>
    <property type="match status" value="1"/>
</dbReference>
<feature type="domain" description="ABC transporter" evidence="5">
    <location>
        <begin position="4"/>
        <end position="236"/>
    </location>
</feature>
<evidence type="ECO:0000313" key="6">
    <source>
        <dbReference type="EMBL" id="KHF42020.1"/>
    </source>
</evidence>
<reference evidence="6 7" key="1">
    <citation type="submission" date="2014-09" db="EMBL/GenBank/DDBJ databases">
        <title>Genome sequencing and annotation of Bacillus Okhensis strain Kh10-101T.</title>
        <authorList>
            <person name="Prakash J.S."/>
        </authorList>
    </citation>
    <scope>NUCLEOTIDE SEQUENCE [LARGE SCALE GENOMIC DNA]</scope>
    <source>
        <strain evidence="7">Kh10-101T</strain>
    </source>
</reference>
<accession>A0A0B0IL38</accession>
<evidence type="ECO:0000256" key="2">
    <source>
        <dbReference type="ARBA" id="ARBA00022741"/>
    </source>
</evidence>
<organism evidence="6 7">
    <name type="scientific">Halalkalibacter okhensis</name>
    <dbReference type="NCBI Taxonomy" id="333138"/>
    <lineage>
        <taxon>Bacteria</taxon>
        <taxon>Bacillati</taxon>
        <taxon>Bacillota</taxon>
        <taxon>Bacilli</taxon>
        <taxon>Bacillales</taxon>
        <taxon>Bacillaceae</taxon>
        <taxon>Halalkalibacter</taxon>
    </lineage>
</organism>
<dbReference type="InterPro" id="IPR003593">
    <property type="entry name" value="AAA+_ATPase"/>
</dbReference>
<keyword evidence="3" id="KW-0067">ATP-binding</keyword>
<evidence type="ECO:0000256" key="4">
    <source>
        <dbReference type="ARBA" id="ARBA00022967"/>
    </source>
</evidence>
<dbReference type="eggNOG" id="COG1116">
    <property type="taxonomic scope" value="Bacteria"/>
</dbReference>
<evidence type="ECO:0000259" key="5">
    <source>
        <dbReference type="PROSITE" id="PS50893"/>
    </source>
</evidence>
<dbReference type="EMBL" id="JRJU01000001">
    <property type="protein sequence ID" value="KHF42020.1"/>
    <property type="molecule type" value="Genomic_DNA"/>
</dbReference>
<dbReference type="Proteomes" id="UP000030832">
    <property type="component" value="Unassembled WGS sequence"/>
</dbReference>
<gene>
    <name evidence="6" type="ORF">LQ50_01660</name>
</gene>
<keyword evidence="2" id="KW-0547">Nucleotide-binding</keyword>
<keyword evidence="1" id="KW-0813">Transport</keyword>